<sequence length="224" mass="24088">MVGVTNLTKTYGDTIALDGVTVEWGSGLHCIAGPNGSGKTTLMRVLAGLTRPDAGTIDSPDSLGYAFQEPNIYPDLTVSENLDVFQSLTGGRTAWRETLVERLRLGPERDRKATNLSGGFKKKLDLALALLKEPDALILDEPLADLDPATRRRLVAVATTYAEDNCVLACTHNLGAFRDEYATLTVVVDAAIHRRQTRSELESGPGAAYEDVLDDAGPQRGNGF</sequence>
<dbReference type="InterPro" id="IPR003593">
    <property type="entry name" value="AAA+_ATPase"/>
</dbReference>
<gene>
    <name evidence="5" type="ORF">GRX66_06375</name>
</gene>
<dbReference type="PROSITE" id="PS50893">
    <property type="entry name" value="ABC_TRANSPORTER_2"/>
    <property type="match status" value="1"/>
</dbReference>
<accession>A0A6B0SI65</accession>
<evidence type="ECO:0000256" key="3">
    <source>
        <dbReference type="SAM" id="MobiDB-lite"/>
    </source>
</evidence>
<comment type="caution">
    <text evidence="5">The sequence shown here is derived from an EMBL/GenBank/DDBJ whole genome shotgun (WGS) entry which is preliminary data.</text>
</comment>
<dbReference type="RefSeq" id="WP_159525800.1">
    <property type="nucleotide sequence ID" value="NZ_WUUU01000034.1"/>
</dbReference>
<dbReference type="PANTHER" id="PTHR43038">
    <property type="entry name" value="ATP-BINDING CASSETTE, SUB-FAMILY H, MEMBER 1"/>
    <property type="match status" value="1"/>
</dbReference>
<dbReference type="OrthoDB" id="18209at2157"/>
<evidence type="ECO:0000256" key="1">
    <source>
        <dbReference type="ARBA" id="ARBA00022741"/>
    </source>
</evidence>
<dbReference type="InterPro" id="IPR003439">
    <property type="entry name" value="ABC_transporter-like_ATP-bd"/>
</dbReference>
<keyword evidence="2 5" id="KW-0067">ATP-binding</keyword>
<dbReference type="Pfam" id="PF00005">
    <property type="entry name" value="ABC_tran"/>
    <property type="match status" value="1"/>
</dbReference>
<keyword evidence="6" id="KW-1185">Reference proteome</keyword>
<dbReference type="Proteomes" id="UP000471521">
    <property type="component" value="Unassembled WGS sequence"/>
</dbReference>
<reference evidence="5 6" key="1">
    <citation type="submission" date="2019-12" db="EMBL/GenBank/DDBJ databases">
        <title>Isolation and characterization of three novel carbon monoxide-oxidizing members of Halobacteria from salione crusts and soils.</title>
        <authorList>
            <person name="Myers M.R."/>
            <person name="King G.M."/>
        </authorList>
    </citation>
    <scope>NUCLEOTIDE SEQUENCE [LARGE SCALE GENOMIC DNA]</scope>
    <source>
        <strain evidence="5 6">PCN9</strain>
    </source>
</reference>
<evidence type="ECO:0000259" key="4">
    <source>
        <dbReference type="PROSITE" id="PS50893"/>
    </source>
</evidence>
<dbReference type="Gene3D" id="3.40.50.300">
    <property type="entry name" value="P-loop containing nucleotide triphosphate hydrolases"/>
    <property type="match status" value="1"/>
</dbReference>
<protein>
    <submittedName>
        <fullName evidence="5">ATP-binding cassette domain-containing protein</fullName>
    </submittedName>
</protein>
<feature type="region of interest" description="Disordered" evidence="3">
    <location>
        <begin position="199"/>
        <end position="224"/>
    </location>
</feature>
<dbReference type="SUPFAM" id="SSF52540">
    <property type="entry name" value="P-loop containing nucleoside triphosphate hydrolases"/>
    <property type="match status" value="1"/>
</dbReference>
<feature type="domain" description="ABC transporter" evidence="4">
    <location>
        <begin position="2"/>
        <end position="214"/>
    </location>
</feature>
<evidence type="ECO:0000256" key="2">
    <source>
        <dbReference type="ARBA" id="ARBA00022840"/>
    </source>
</evidence>
<dbReference type="SMART" id="SM00382">
    <property type="entry name" value="AAA"/>
    <property type="match status" value="1"/>
</dbReference>
<dbReference type="AlphaFoldDB" id="A0A6B0SI65"/>
<dbReference type="GO" id="GO:0016887">
    <property type="term" value="F:ATP hydrolysis activity"/>
    <property type="evidence" value="ECO:0007669"/>
    <property type="project" value="InterPro"/>
</dbReference>
<evidence type="ECO:0000313" key="5">
    <source>
        <dbReference type="EMBL" id="MXR20246.1"/>
    </source>
</evidence>
<organism evidence="5 6">
    <name type="scientific">Halobacterium bonnevillei</name>
    <dbReference type="NCBI Taxonomy" id="2692200"/>
    <lineage>
        <taxon>Archaea</taxon>
        <taxon>Methanobacteriati</taxon>
        <taxon>Methanobacteriota</taxon>
        <taxon>Stenosarchaea group</taxon>
        <taxon>Halobacteria</taxon>
        <taxon>Halobacteriales</taxon>
        <taxon>Halobacteriaceae</taxon>
        <taxon>Halobacterium</taxon>
    </lineage>
</organism>
<dbReference type="GO" id="GO:0005524">
    <property type="term" value="F:ATP binding"/>
    <property type="evidence" value="ECO:0007669"/>
    <property type="project" value="UniProtKB-KW"/>
</dbReference>
<keyword evidence="1" id="KW-0547">Nucleotide-binding</keyword>
<name>A0A6B0SI65_9EURY</name>
<evidence type="ECO:0000313" key="6">
    <source>
        <dbReference type="Proteomes" id="UP000471521"/>
    </source>
</evidence>
<dbReference type="PANTHER" id="PTHR43038:SF7">
    <property type="entry name" value="ABC TRANSPORT SYSTEM ATP-BINDING PROTEIN"/>
    <property type="match status" value="1"/>
</dbReference>
<proteinExistence type="predicted"/>
<dbReference type="EMBL" id="WUUU01000034">
    <property type="protein sequence ID" value="MXR20246.1"/>
    <property type="molecule type" value="Genomic_DNA"/>
</dbReference>
<dbReference type="InterPro" id="IPR027417">
    <property type="entry name" value="P-loop_NTPase"/>
</dbReference>